<organism evidence="7 8">
    <name type="scientific">Atta cephalotes</name>
    <name type="common">Leafcutter ant</name>
    <dbReference type="NCBI Taxonomy" id="12957"/>
    <lineage>
        <taxon>Eukaryota</taxon>
        <taxon>Metazoa</taxon>
        <taxon>Ecdysozoa</taxon>
        <taxon>Arthropoda</taxon>
        <taxon>Hexapoda</taxon>
        <taxon>Insecta</taxon>
        <taxon>Pterygota</taxon>
        <taxon>Neoptera</taxon>
        <taxon>Endopterygota</taxon>
        <taxon>Hymenoptera</taxon>
        <taxon>Apocrita</taxon>
        <taxon>Aculeata</taxon>
        <taxon>Formicoidea</taxon>
        <taxon>Formicidae</taxon>
        <taxon>Myrmicinae</taxon>
        <taxon>Atta</taxon>
    </lineage>
</organism>
<evidence type="ECO:0000256" key="5">
    <source>
        <dbReference type="ARBA" id="ARBA00023136"/>
    </source>
</evidence>
<keyword evidence="5 6" id="KW-0472">Membrane</keyword>
<protein>
    <recommendedName>
        <fullName evidence="9">Gustatory receptor</fullName>
    </recommendedName>
</protein>
<evidence type="ECO:0000256" key="4">
    <source>
        <dbReference type="ARBA" id="ARBA00022989"/>
    </source>
</evidence>
<sequence>MTIKMACYFGWIAHDLRELLYPILVKNYVKPKIMTIIFYTFCLSNNICKFLIINYIYETITTKASATADLLNRLSYVTCDIEIREIISQFSLRIVHPPLKFYGIGFFQFGFKFLYKFITSVATVLVLILQAQVNKEKFI</sequence>
<dbReference type="EnsemblMetazoa" id="XM_012204504.1">
    <property type="protein sequence ID" value="XP_012059894.1"/>
    <property type="gene ID" value="LOC105623101"/>
</dbReference>
<proteinExistence type="predicted"/>
<keyword evidence="8" id="KW-1185">Reference proteome</keyword>
<keyword evidence="4 6" id="KW-1133">Transmembrane helix</keyword>
<comment type="subcellular location">
    <subcellularLocation>
        <location evidence="1">Cell membrane</location>
        <topology evidence="1">Multi-pass membrane protein</topology>
    </subcellularLocation>
</comment>
<dbReference type="InParanoid" id="A0A158NQT6"/>
<keyword evidence="2" id="KW-1003">Cell membrane</keyword>
<name>A0A158NQT6_ATTCE</name>
<evidence type="ECO:0000313" key="7">
    <source>
        <dbReference type="EnsemblMetazoa" id="XP_012059894.1"/>
    </source>
</evidence>
<feature type="transmembrane region" description="Helical" evidence="6">
    <location>
        <begin position="36"/>
        <end position="57"/>
    </location>
</feature>
<feature type="transmembrane region" description="Helical" evidence="6">
    <location>
        <begin position="113"/>
        <end position="133"/>
    </location>
</feature>
<evidence type="ECO:0000256" key="6">
    <source>
        <dbReference type="SAM" id="Phobius"/>
    </source>
</evidence>
<evidence type="ECO:0000256" key="2">
    <source>
        <dbReference type="ARBA" id="ARBA00022475"/>
    </source>
</evidence>
<accession>A0A158NQT6</accession>
<dbReference type="OrthoDB" id="7548477at2759"/>
<reference evidence="7" key="2">
    <citation type="submission" date="2016-04" db="UniProtKB">
        <authorList>
            <consortium name="EnsemblMetazoa"/>
        </authorList>
    </citation>
    <scope>IDENTIFICATION</scope>
</reference>
<evidence type="ECO:0008006" key="9">
    <source>
        <dbReference type="Google" id="ProtNLM"/>
    </source>
</evidence>
<evidence type="ECO:0000313" key="8">
    <source>
        <dbReference type="Proteomes" id="UP000005205"/>
    </source>
</evidence>
<dbReference type="GO" id="GO:0050909">
    <property type="term" value="P:sensory perception of taste"/>
    <property type="evidence" value="ECO:0007669"/>
    <property type="project" value="InterPro"/>
</dbReference>
<dbReference type="AlphaFoldDB" id="A0A158NQT6"/>
<dbReference type="EMBL" id="ADTU01001860">
    <property type="status" value="NOT_ANNOTATED_CDS"/>
    <property type="molecule type" value="Genomic_DNA"/>
</dbReference>
<dbReference type="Proteomes" id="UP000005205">
    <property type="component" value="Unassembled WGS sequence"/>
</dbReference>
<keyword evidence="3 6" id="KW-0812">Transmembrane</keyword>
<evidence type="ECO:0000256" key="3">
    <source>
        <dbReference type="ARBA" id="ARBA00022692"/>
    </source>
</evidence>
<dbReference type="KEGG" id="acep:105623101"/>
<gene>
    <name evidence="7" type="primary">105623101</name>
</gene>
<dbReference type="InterPro" id="IPR013604">
    <property type="entry name" value="7TM_chemorcpt"/>
</dbReference>
<dbReference type="Pfam" id="PF08395">
    <property type="entry name" value="7tm_7"/>
    <property type="match status" value="1"/>
</dbReference>
<reference evidence="8" key="1">
    <citation type="journal article" date="2011" name="PLoS Genet.">
        <title>The genome sequence of the leaf-cutter ant Atta cephalotes reveals insights into its obligate symbiotic lifestyle.</title>
        <authorList>
            <person name="Suen G."/>
            <person name="Teiling C."/>
            <person name="Li L."/>
            <person name="Holt C."/>
            <person name="Abouheif E."/>
            <person name="Bornberg-Bauer E."/>
            <person name="Bouffard P."/>
            <person name="Caldera E.J."/>
            <person name="Cash E."/>
            <person name="Cavanaugh A."/>
            <person name="Denas O."/>
            <person name="Elhaik E."/>
            <person name="Fave M.J."/>
            <person name="Gadau J."/>
            <person name="Gibson J.D."/>
            <person name="Graur D."/>
            <person name="Grubbs K.J."/>
            <person name="Hagen D.E."/>
            <person name="Harkins T.T."/>
            <person name="Helmkampf M."/>
            <person name="Hu H."/>
            <person name="Johnson B.R."/>
            <person name="Kim J."/>
            <person name="Marsh S.E."/>
            <person name="Moeller J.A."/>
            <person name="Munoz-Torres M.C."/>
            <person name="Murphy M.C."/>
            <person name="Naughton M.C."/>
            <person name="Nigam S."/>
            <person name="Overson R."/>
            <person name="Rajakumar R."/>
            <person name="Reese J.T."/>
            <person name="Scott J.J."/>
            <person name="Smith C.R."/>
            <person name="Tao S."/>
            <person name="Tsutsui N.D."/>
            <person name="Viljakainen L."/>
            <person name="Wissler L."/>
            <person name="Yandell M.D."/>
            <person name="Zimmer F."/>
            <person name="Taylor J."/>
            <person name="Slater S.C."/>
            <person name="Clifton S.W."/>
            <person name="Warren W.C."/>
            <person name="Elsik C.G."/>
            <person name="Smith C.D."/>
            <person name="Weinstock G.M."/>
            <person name="Gerardo N.M."/>
            <person name="Currie C.R."/>
        </authorList>
    </citation>
    <scope>NUCLEOTIDE SEQUENCE [LARGE SCALE GENOMIC DNA]</scope>
</reference>
<dbReference type="GO" id="GO:0005886">
    <property type="term" value="C:plasma membrane"/>
    <property type="evidence" value="ECO:0007669"/>
    <property type="project" value="UniProtKB-SubCell"/>
</dbReference>
<evidence type="ECO:0000256" key="1">
    <source>
        <dbReference type="ARBA" id="ARBA00004651"/>
    </source>
</evidence>